<evidence type="ECO:0000313" key="11">
    <source>
        <dbReference type="Proteomes" id="UP001652625"/>
    </source>
</evidence>
<comment type="subcellular location">
    <subcellularLocation>
        <location evidence="1">Cytoplasm</location>
    </subcellularLocation>
</comment>
<evidence type="ECO:0000259" key="10">
    <source>
        <dbReference type="PROSITE" id="PS51522"/>
    </source>
</evidence>
<evidence type="ECO:0000256" key="1">
    <source>
        <dbReference type="ARBA" id="ARBA00004496"/>
    </source>
</evidence>
<comment type="similarity">
    <text evidence="8">Belongs to the nanos family.</text>
</comment>
<keyword evidence="3" id="KW-0479">Metal-binding</keyword>
<keyword evidence="4 8" id="KW-0863">Zinc-finger</keyword>
<keyword evidence="11" id="KW-1185">Reference proteome</keyword>
<gene>
    <name evidence="12" type="primary">LOC100192236</name>
</gene>
<feature type="domain" description="Nanos-type" evidence="10">
    <location>
        <begin position="176"/>
        <end position="230"/>
    </location>
</feature>
<protein>
    <submittedName>
        <fullName evidence="12">Uncharacterized protein LOC100192236</fullName>
    </submittedName>
</protein>
<dbReference type="Pfam" id="PF05741">
    <property type="entry name" value="zf-nanos"/>
    <property type="match status" value="1"/>
</dbReference>
<accession>A0ABM4C7Z2</accession>
<dbReference type="Gene3D" id="4.10.60.30">
    <property type="entry name" value="Nanos, RNA-binding domain"/>
    <property type="match status" value="1"/>
</dbReference>
<dbReference type="InterPro" id="IPR008705">
    <property type="entry name" value="Nanos/Xcar2"/>
</dbReference>
<dbReference type="RefSeq" id="XP_065657711.1">
    <property type="nucleotide sequence ID" value="XM_065801639.1"/>
</dbReference>
<name>A0ABM4C7Z2_HYDVU</name>
<evidence type="ECO:0000256" key="7">
    <source>
        <dbReference type="ARBA" id="ARBA00022884"/>
    </source>
</evidence>
<keyword evidence="2" id="KW-0963">Cytoplasm</keyword>
<keyword evidence="7 8" id="KW-0694">RNA-binding</keyword>
<dbReference type="PANTHER" id="PTHR12887">
    <property type="entry name" value="NANOS PROTEIN"/>
    <property type="match status" value="1"/>
</dbReference>
<dbReference type="InterPro" id="IPR038129">
    <property type="entry name" value="Nanos_sf"/>
</dbReference>
<feature type="region of interest" description="Disordered" evidence="9">
    <location>
        <begin position="84"/>
        <end position="106"/>
    </location>
</feature>
<dbReference type="PROSITE" id="PS51522">
    <property type="entry name" value="ZF_NANOS"/>
    <property type="match status" value="1"/>
</dbReference>
<reference evidence="12" key="1">
    <citation type="submission" date="2025-08" db="UniProtKB">
        <authorList>
            <consortium name="RefSeq"/>
        </authorList>
    </citation>
    <scope>IDENTIFICATION</scope>
</reference>
<evidence type="ECO:0000256" key="4">
    <source>
        <dbReference type="ARBA" id="ARBA00022771"/>
    </source>
</evidence>
<organism evidence="11 12">
    <name type="scientific">Hydra vulgaris</name>
    <name type="common">Hydra</name>
    <name type="synonym">Hydra attenuata</name>
    <dbReference type="NCBI Taxonomy" id="6087"/>
    <lineage>
        <taxon>Eukaryota</taxon>
        <taxon>Metazoa</taxon>
        <taxon>Cnidaria</taxon>
        <taxon>Hydrozoa</taxon>
        <taxon>Hydroidolina</taxon>
        <taxon>Anthoathecata</taxon>
        <taxon>Aplanulata</taxon>
        <taxon>Hydridae</taxon>
        <taxon>Hydra</taxon>
    </lineage>
</organism>
<evidence type="ECO:0000256" key="6">
    <source>
        <dbReference type="ARBA" id="ARBA00022845"/>
    </source>
</evidence>
<keyword evidence="6 8" id="KW-0810">Translation regulation</keyword>
<evidence type="ECO:0000313" key="12">
    <source>
        <dbReference type="RefSeq" id="XP_065657711.1"/>
    </source>
</evidence>
<keyword evidence="5" id="KW-0862">Zinc</keyword>
<proteinExistence type="inferred from homology"/>
<dbReference type="InterPro" id="IPR024161">
    <property type="entry name" value="Znf_nanos-typ"/>
</dbReference>
<evidence type="ECO:0000256" key="3">
    <source>
        <dbReference type="ARBA" id="ARBA00022723"/>
    </source>
</evidence>
<sequence length="248" mass="28170">MALSLCKTKDLFSSREGLNLDKFSFNYKQDSQFSVFRDYLGLIRLILPENPIEMSKLHSPTESVDNVDFFFNYPNIISSNRHRIDSLDSDETSESSSSEGRGDNEVIYENLSSSEEYSPYRQSKVNSIHSNVLAQTYAQTLESLIANQSVVSQQIHNHVQQQIQSKALKNLSKTSVCVFCRNNGESREFYSSHTLKDNEGNTMCPILRAYTCPLCKSHGNQSHTIKYCPKYTPKPKTDKLLGISMPLL</sequence>
<dbReference type="GeneID" id="100192236"/>
<dbReference type="Proteomes" id="UP001652625">
    <property type="component" value="Chromosome 07"/>
</dbReference>
<evidence type="ECO:0000256" key="5">
    <source>
        <dbReference type="ARBA" id="ARBA00022833"/>
    </source>
</evidence>
<evidence type="ECO:0000256" key="9">
    <source>
        <dbReference type="SAM" id="MobiDB-lite"/>
    </source>
</evidence>
<evidence type="ECO:0000256" key="2">
    <source>
        <dbReference type="ARBA" id="ARBA00022490"/>
    </source>
</evidence>
<evidence type="ECO:0000256" key="8">
    <source>
        <dbReference type="PROSITE-ProRule" id="PRU00855"/>
    </source>
</evidence>